<evidence type="ECO:0000313" key="3">
    <source>
        <dbReference type="Proteomes" id="UP001209540"/>
    </source>
</evidence>
<evidence type="ECO:0000259" key="1">
    <source>
        <dbReference type="Pfam" id="PF06985"/>
    </source>
</evidence>
<protein>
    <recommendedName>
        <fullName evidence="1">Heterokaryon incompatibility domain-containing protein</fullName>
    </recommendedName>
</protein>
<feature type="domain" description="Heterokaryon incompatibility" evidence="1">
    <location>
        <begin position="153"/>
        <end position="204"/>
    </location>
</feature>
<comment type="caution">
    <text evidence="2">The sequence shown here is derived from an EMBL/GenBank/DDBJ whole genome shotgun (WGS) entry which is preliminary data.</text>
</comment>
<organism evidence="2 3">
    <name type="scientific">Phascolomyces articulosus</name>
    <dbReference type="NCBI Taxonomy" id="60185"/>
    <lineage>
        <taxon>Eukaryota</taxon>
        <taxon>Fungi</taxon>
        <taxon>Fungi incertae sedis</taxon>
        <taxon>Mucoromycota</taxon>
        <taxon>Mucoromycotina</taxon>
        <taxon>Mucoromycetes</taxon>
        <taxon>Mucorales</taxon>
        <taxon>Lichtheimiaceae</taxon>
        <taxon>Phascolomyces</taxon>
    </lineage>
</organism>
<gene>
    <name evidence="2" type="ORF">BDA99DRAFT_598118</name>
</gene>
<reference evidence="2" key="2">
    <citation type="submission" date="2023-02" db="EMBL/GenBank/DDBJ databases">
        <authorList>
            <consortium name="DOE Joint Genome Institute"/>
            <person name="Mondo S.J."/>
            <person name="Chang Y."/>
            <person name="Wang Y."/>
            <person name="Ahrendt S."/>
            <person name="Andreopoulos W."/>
            <person name="Barry K."/>
            <person name="Beard J."/>
            <person name="Benny G.L."/>
            <person name="Blankenship S."/>
            <person name="Bonito G."/>
            <person name="Cuomo C."/>
            <person name="Desiro A."/>
            <person name="Gervers K.A."/>
            <person name="Hundley H."/>
            <person name="Kuo A."/>
            <person name="LaButti K."/>
            <person name="Lang B.F."/>
            <person name="Lipzen A."/>
            <person name="O'Donnell K."/>
            <person name="Pangilinan J."/>
            <person name="Reynolds N."/>
            <person name="Sandor L."/>
            <person name="Smith M.W."/>
            <person name="Tsang A."/>
            <person name="Grigoriev I.V."/>
            <person name="Stajich J.E."/>
            <person name="Spatafora J.W."/>
        </authorList>
    </citation>
    <scope>NUCLEOTIDE SEQUENCE</scope>
    <source>
        <strain evidence="2">RSA 2281</strain>
    </source>
</reference>
<accession>A0AAD5K3X9</accession>
<evidence type="ECO:0000313" key="2">
    <source>
        <dbReference type="EMBL" id="KAI9268229.1"/>
    </source>
</evidence>
<sequence length="224" mass="26858">MFWIALITIKQAGRVLYIMFKELEFYFDDGTILISYIFDDRISLELNHQAYLLFFCHHRNPYQIGCPFNRKEKMYVIMYETAQQRIVDPLPRNSYPLLKKVPNDFLKPDSMSTKLVCISDMEIVYGSQINFNDSDDSLEYTDIFEGEAKYVKFERIIQQICKDFYIKYICFDQMCTNQNDKEEKHNEIRKVHHIYDDVYCTVALVLDINVVLCGIEQYFKRLWT</sequence>
<dbReference type="EMBL" id="JAIXMP010000009">
    <property type="protein sequence ID" value="KAI9268229.1"/>
    <property type="molecule type" value="Genomic_DNA"/>
</dbReference>
<dbReference type="InterPro" id="IPR010730">
    <property type="entry name" value="HET"/>
</dbReference>
<dbReference type="Pfam" id="PF06985">
    <property type="entry name" value="HET"/>
    <property type="match status" value="1"/>
</dbReference>
<dbReference type="AlphaFoldDB" id="A0AAD5K3X9"/>
<dbReference type="Proteomes" id="UP001209540">
    <property type="component" value="Unassembled WGS sequence"/>
</dbReference>
<reference evidence="2" key="1">
    <citation type="journal article" date="2022" name="IScience">
        <title>Evolution of zygomycete secretomes and the origins of terrestrial fungal ecologies.</title>
        <authorList>
            <person name="Chang Y."/>
            <person name="Wang Y."/>
            <person name="Mondo S."/>
            <person name="Ahrendt S."/>
            <person name="Andreopoulos W."/>
            <person name="Barry K."/>
            <person name="Beard J."/>
            <person name="Benny G.L."/>
            <person name="Blankenship S."/>
            <person name="Bonito G."/>
            <person name="Cuomo C."/>
            <person name="Desiro A."/>
            <person name="Gervers K.A."/>
            <person name="Hundley H."/>
            <person name="Kuo A."/>
            <person name="LaButti K."/>
            <person name="Lang B.F."/>
            <person name="Lipzen A."/>
            <person name="O'Donnell K."/>
            <person name="Pangilinan J."/>
            <person name="Reynolds N."/>
            <person name="Sandor L."/>
            <person name="Smith M.E."/>
            <person name="Tsang A."/>
            <person name="Grigoriev I.V."/>
            <person name="Stajich J.E."/>
            <person name="Spatafora J.W."/>
        </authorList>
    </citation>
    <scope>NUCLEOTIDE SEQUENCE</scope>
    <source>
        <strain evidence="2">RSA 2281</strain>
    </source>
</reference>
<proteinExistence type="predicted"/>
<keyword evidence="3" id="KW-1185">Reference proteome</keyword>
<name>A0AAD5K3X9_9FUNG</name>